<keyword evidence="7" id="KW-1185">Reference proteome</keyword>
<dbReference type="InterPro" id="IPR000305">
    <property type="entry name" value="GIY-YIG_endonuc"/>
</dbReference>
<dbReference type="InterPro" id="IPR003611">
    <property type="entry name" value="NUMOD3"/>
</dbReference>
<dbReference type="CDD" id="cd10445">
    <property type="entry name" value="GIY-YIG_bI1_like"/>
    <property type="match status" value="1"/>
</dbReference>
<dbReference type="SMART" id="SM00497">
    <property type="entry name" value="IENR1"/>
    <property type="match status" value="1"/>
</dbReference>
<dbReference type="GO" id="GO:0003677">
    <property type="term" value="F:DNA binding"/>
    <property type="evidence" value="ECO:0007669"/>
    <property type="project" value="InterPro"/>
</dbReference>
<dbReference type="InterPro" id="IPR035901">
    <property type="entry name" value="GIY-YIG_endonuc_sf"/>
</dbReference>
<dbReference type="SMART" id="SM00465">
    <property type="entry name" value="GIYc"/>
    <property type="match status" value="1"/>
</dbReference>
<dbReference type="OrthoDB" id="2446747at2759"/>
<dbReference type="EMBL" id="KV442336">
    <property type="protein sequence ID" value="OAQ21992.1"/>
    <property type="molecule type" value="Genomic_DNA"/>
</dbReference>
<evidence type="ECO:0000256" key="1">
    <source>
        <dbReference type="ARBA" id="ARBA00010045"/>
    </source>
</evidence>
<evidence type="ECO:0000256" key="3">
    <source>
        <dbReference type="ARBA" id="ARBA00022759"/>
    </source>
</evidence>
<dbReference type="AlphaFoldDB" id="A0A197JA23"/>
<keyword evidence="4" id="KW-0378">Hydrolase</keyword>
<name>A0A197JA23_9FUNG</name>
<accession>A0A197JA23</accession>
<reference evidence="6 7" key="1">
    <citation type="submission" date="2016-05" db="EMBL/GenBank/DDBJ databases">
        <title>Genome sequencing reveals origins of a unique bacterial endosymbiosis in the earliest lineages of terrestrial Fungi.</title>
        <authorList>
            <consortium name="DOE Joint Genome Institute"/>
            <person name="Uehling J."/>
            <person name="Gryganskyi A."/>
            <person name="Hameed K."/>
            <person name="Tschaplinski T."/>
            <person name="Misztal P."/>
            <person name="Wu S."/>
            <person name="Desiro A."/>
            <person name="Vande Pol N."/>
            <person name="Du Z.-Y."/>
            <person name="Zienkiewicz A."/>
            <person name="Zienkiewicz K."/>
            <person name="Morin E."/>
            <person name="Tisserant E."/>
            <person name="Splivallo R."/>
            <person name="Hainaut M."/>
            <person name="Henrissat B."/>
            <person name="Ohm R."/>
            <person name="Kuo A."/>
            <person name="Yan J."/>
            <person name="Lipzen A."/>
            <person name="Nolan M."/>
            <person name="Labutti K."/>
            <person name="Barry K."/>
            <person name="Goldstein A."/>
            <person name="Labbe J."/>
            <person name="Schadt C."/>
            <person name="Tuskan G."/>
            <person name="Grigoriev I."/>
            <person name="Martin F."/>
            <person name="Vilgalys R."/>
            <person name="Bonito G."/>
        </authorList>
    </citation>
    <scope>NUCLEOTIDE SEQUENCE [LARGE SCALE GENOMIC DNA]</scope>
    <source>
        <strain evidence="6 7">AG-77</strain>
    </source>
</reference>
<dbReference type="GO" id="GO:0004519">
    <property type="term" value="F:endonuclease activity"/>
    <property type="evidence" value="ECO:0007669"/>
    <property type="project" value="UniProtKB-KW"/>
</dbReference>
<gene>
    <name evidence="6" type="ORF">K457DRAFT_48943</name>
</gene>
<dbReference type="Gene3D" id="3.40.1440.10">
    <property type="entry name" value="GIY-YIG endonuclease"/>
    <property type="match status" value="1"/>
</dbReference>
<dbReference type="GO" id="GO:0016787">
    <property type="term" value="F:hydrolase activity"/>
    <property type="evidence" value="ECO:0007669"/>
    <property type="project" value="UniProtKB-KW"/>
</dbReference>
<protein>
    <submittedName>
        <fullName evidence="6">Intron endonuclease</fullName>
    </submittedName>
</protein>
<keyword evidence="3 6" id="KW-0255">Endonuclease</keyword>
<feature type="non-terminal residue" evidence="6">
    <location>
        <position position="1"/>
    </location>
</feature>
<feature type="non-terminal residue" evidence="6">
    <location>
        <position position="227"/>
    </location>
</feature>
<feature type="domain" description="GIY-YIG" evidence="5">
    <location>
        <begin position="24"/>
        <end position="119"/>
    </location>
</feature>
<comment type="similarity">
    <text evidence="1">To endonucleases of group I introns of fungi and phage.</text>
</comment>
<keyword evidence="2" id="KW-0540">Nuclease</keyword>
<proteinExistence type="predicted"/>
<organism evidence="6 7">
    <name type="scientific">Linnemannia elongata AG-77</name>
    <dbReference type="NCBI Taxonomy" id="1314771"/>
    <lineage>
        <taxon>Eukaryota</taxon>
        <taxon>Fungi</taxon>
        <taxon>Fungi incertae sedis</taxon>
        <taxon>Mucoromycota</taxon>
        <taxon>Mortierellomycotina</taxon>
        <taxon>Mortierellomycetes</taxon>
        <taxon>Mortierellales</taxon>
        <taxon>Mortierellaceae</taxon>
        <taxon>Linnemannia</taxon>
    </lineage>
</organism>
<dbReference type="InterPro" id="IPR003647">
    <property type="entry name" value="Intron_nuc_1_rpt"/>
</dbReference>
<dbReference type="Pfam" id="PF07460">
    <property type="entry name" value="NUMOD3"/>
    <property type="match status" value="1"/>
</dbReference>
<dbReference type="STRING" id="1314771.A0A197JA23"/>
<evidence type="ECO:0000256" key="2">
    <source>
        <dbReference type="ARBA" id="ARBA00022722"/>
    </source>
</evidence>
<dbReference type="NCBIfam" id="TIGR01453">
    <property type="entry name" value="grpIintron_endo"/>
    <property type="match status" value="1"/>
</dbReference>
<evidence type="ECO:0000313" key="6">
    <source>
        <dbReference type="EMBL" id="OAQ21992.1"/>
    </source>
</evidence>
<dbReference type="Proteomes" id="UP000078512">
    <property type="component" value="Unassembled WGS sequence"/>
</dbReference>
<sequence>SLIPIVVYSNADIDKPNILTAVKGKAGIYMWTHKETGKSYVGSAIDLSKRLSNYYSIGYLTRYSNSIICNALYHHGYSKFSLTILEYIDISNLSKLEAKKLILEREQFYIDTLKPDYNILKIAGNLLGFKHSKEALSKMSLAKSGVNNPMHGKTETLDKISLALTGDKNYKSKKVFLYSSENPLILYKEFETYTSAAEYINCSSTHIGRIIDKDKLYKNKWILRSSL</sequence>
<evidence type="ECO:0000259" key="5">
    <source>
        <dbReference type="PROSITE" id="PS50164"/>
    </source>
</evidence>
<dbReference type="InterPro" id="IPR006350">
    <property type="entry name" value="Intron_endoG1"/>
</dbReference>
<dbReference type="SUPFAM" id="SSF82771">
    <property type="entry name" value="GIY-YIG endonuclease"/>
    <property type="match status" value="1"/>
</dbReference>
<dbReference type="SUPFAM" id="SSF64496">
    <property type="entry name" value="DNA-binding domain of intron-encoded endonucleases"/>
    <property type="match status" value="1"/>
</dbReference>
<evidence type="ECO:0000256" key="4">
    <source>
        <dbReference type="ARBA" id="ARBA00022801"/>
    </source>
</evidence>
<dbReference type="Pfam" id="PF01541">
    <property type="entry name" value="GIY-YIG"/>
    <property type="match status" value="1"/>
</dbReference>
<dbReference type="PROSITE" id="PS50164">
    <property type="entry name" value="GIY_YIG"/>
    <property type="match status" value="1"/>
</dbReference>
<evidence type="ECO:0000313" key="7">
    <source>
        <dbReference type="Proteomes" id="UP000078512"/>
    </source>
</evidence>